<dbReference type="InterPro" id="IPR027417">
    <property type="entry name" value="P-loop_NTPase"/>
</dbReference>
<keyword evidence="8" id="KW-0811">Translocation</keyword>
<dbReference type="EMBL" id="JBBPBM010000883">
    <property type="protein sequence ID" value="KAK8489927.1"/>
    <property type="molecule type" value="Genomic_DNA"/>
</dbReference>
<keyword evidence="3" id="KW-0813">Transport</keyword>
<dbReference type="PANTHER" id="PTHR30612">
    <property type="entry name" value="SECA INNER MEMBRANE COMPONENT OF SEC PROTEIN SECRETION SYSTEM"/>
    <property type="match status" value="1"/>
</dbReference>
<dbReference type="SUPFAM" id="SSF81886">
    <property type="entry name" value="Helical scaffold and wing domains of SecA"/>
    <property type="match status" value="1"/>
</dbReference>
<comment type="similarity">
    <text evidence="2">Belongs to the SecA family.</text>
</comment>
<dbReference type="PANTHER" id="PTHR30612:SF0">
    <property type="entry name" value="CHLOROPLAST PROTEIN-TRANSPORTING ATPASE"/>
    <property type="match status" value="1"/>
</dbReference>
<dbReference type="SUPFAM" id="SSF52540">
    <property type="entry name" value="P-loop containing nucleoside triphosphate hydrolases"/>
    <property type="match status" value="1"/>
</dbReference>
<keyword evidence="9" id="KW-0472">Membrane</keyword>
<evidence type="ECO:0000256" key="4">
    <source>
        <dbReference type="ARBA" id="ARBA00022741"/>
    </source>
</evidence>
<dbReference type="Pfam" id="PF21090">
    <property type="entry name" value="P-loop_SecA"/>
    <property type="match status" value="1"/>
</dbReference>
<evidence type="ECO:0000256" key="7">
    <source>
        <dbReference type="ARBA" id="ARBA00022967"/>
    </source>
</evidence>
<dbReference type="InterPro" id="IPR011116">
    <property type="entry name" value="SecA_Wing/Scaffold"/>
</dbReference>
<keyword evidence="13" id="KW-1185">Reference proteome</keyword>
<dbReference type="PROSITE" id="PS51196">
    <property type="entry name" value="SECA_MOTOR_DEAD"/>
    <property type="match status" value="1"/>
</dbReference>
<evidence type="ECO:0000256" key="5">
    <source>
        <dbReference type="ARBA" id="ARBA00022840"/>
    </source>
</evidence>
<evidence type="ECO:0000256" key="3">
    <source>
        <dbReference type="ARBA" id="ARBA00022448"/>
    </source>
</evidence>
<dbReference type="InterPro" id="IPR014018">
    <property type="entry name" value="SecA_motor_DEAD"/>
</dbReference>
<evidence type="ECO:0000313" key="13">
    <source>
        <dbReference type="Proteomes" id="UP001472677"/>
    </source>
</evidence>
<evidence type="ECO:0000256" key="10">
    <source>
        <dbReference type="SAM" id="MobiDB-lite"/>
    </source>
</evidence>
<dbReference type="Gene3D" id="1.10.3060.10">
    <property type="entry name" value="Helical scaffold and wing domains of SecA"/>
    <property type="match status" value="1"/>
</dbReference>
<dbReference type="InterPro" id="IPR036266">
    <property type="entry name" value="SecA_Wing/Scaffold_sf"/>
</dbReference>
<keyword evidence="6" id="KW-0653">Protein transport</keyword>
<feature type="domain" description="SecA family profile" evidence="11">
    <location>
        <begin position="1"/>
        <end position="188"/>
    </location>
</feature>
<dbReference type="InterPro" id="IPR044722">
    <property type="entry name" value="SecA_SF2_C"/>
</dbReference>
<keyword evidence="4" id="KW-0547">Nucleotide-binding</keyword>
<dbReference type="InterPro" id="IPR000185">
    <property type="entry name" value="SecA"/>
</dbReference>
<feature type="compositionally biased region" description="Basic and acidic residues" evidence="10">
    <location>
        <begin position="288"/>
        <end position="301"/>
    </location>
</feature>
<proteinExistence type="inferred from homology"/>
<evidence type="ECO:0000256" key="1">
    <source>
        <dbReference type="ARBA" id="ARBA00004170"/>
    </source>
</evidence>
<evidence type="ECO:0000256" key="8">
    <source>
        <dbReference type="ARBA" id="ARBA00023010"/>
    </source>
</evidence>
<comment type="subcellular location">
    <subcellularLocation>
        <location evidence="1">Membrane</location>
        <topology evidence="1">Peripheral membrane protein</topology>
    </subcellularLocation>
</comment>
<keyword evidence="7" id="KW-1278">Translocase</keyword>
<evidence type="ECO:0000256" key="6">
    <source>
        <dbReference type="ARBA" id="ARBA00022927"/>
    </source>
</evidence>
<gene>
    <name evidence="12" type="ORF">V6N12_055771</name>
</gene>
<organism evidence="12 13">
    <name type="scientific">Hibiscus sabdariffa</name>
    <name type="common">roselle</name>
    <dbReference type="NCBI Taxonomy" id="183260"/>
    <lineage>
        <taxon>Eukaryota</taxon>
        <taxon>Viridiplantae</taxon>
        <taxon>Streptophyta</taxon>
        <taxon>Embryophyta</taxon>
        <taxon>Tracheophyta</taxon>
        <taxon>Spermatophyta</taxon>
        <taxon>Magnoliopsida</taxon>
        <taxon>eudicotyledons</taxon>
        <taxon>Gunneridae</taxon>
        <taxon>Pentapetalae</taxon>
        <taxon>rosids</taxon>
        <taxon>malvids</taxon>
        <taxon>Malvales</taxon>
        <taxon>Malvaceae</taxon>
        <taxon>Malvoideae</taxon>
        <taxon>Hibiscus</taxon>
    </lineage>
</organism>
<feature type="region of interest" description="Disordered" evidence="10">
    <location>
        <begin position="284"/>
        <end position="314"/>
    </location>
</feature>
<protein>
    <recommendedName>
        <fullName evidence="11">SecA family profile domain-containing protein</fullName>
    </recommendedName>
</protein>
<comment type="caution">
    <text evidence="12">The sequence shown here is derived from an EMBL/GenBank/DDBJ whole genome shotgun (WGS) entry which is preliminary data.</text>
</comment>
<evidence type="ECO:0000313" key="12">
    <source>
        <dbReference type="EMBL" id="KAK8489927.1"/>
    </source>
</evidence>
<keyword evidence="5" id="KW-0067">ATP-binding</keyword>
<reference evidence="12 13" key="1">
    <citation type="journal article" date="2024" name="G3 (Bethesda)">
        <title>Genome assembly of Hibiscus sabdariffa L. provides insights into metabolisms of medicinal natural products.</title>
        <authorList>
            <person name="Kim T."/>
        </authorList>
    </citation>
    <scope>NUCLEOTIDE SEQUENCE [LARGE SCALE GENOMIC DNA]</scope>
    <source>
        <strain evidence="12">TK-2024</strain>
        <tissue evidence="12">Old leaves</tissue>
    </source>
</reference>
<sequence>MGVSASIGGLLGGIFKGNDTGESTRQENAGTVTAINRLEELKEAFAVVREASKRVLGLGPSDVQLIARRDCEWVGQVPRFLGLKGPAQDEVIAKLRSMFLEIVKEYKAYTEEEWKQVMAAGGLHVVGTERHESQRIDNQLRGRSGRQGDPEVLAFFQVLKITSFNFLEGIEFSGKWKTTFLDIHKQLFEYDEVLNSQRDRVYTERRRALMSDNLLSLIIEHAELTMDDILERRDMVEKQEEGLMKEAERLLILGSKSKWNLLFIHHGMAWHLMFTGFSSQNLAVPTSDGKKDKEDGPDKVVRNGRSSNQKADAAGAVNETLSLTMKAQCRTRPKASLKHLEELNDGTKRGFKYAAGCWI</sequence>
<dbReference type="Gene3D" id="3.40.50.300">
    <property type="entry name" value="P-loop containing nucleotide triphosphate hydrolases"/>
    <property type="match status" value="2"/>
</dbReference>
<dbReference type="Pfam" id="PF07516">
    <property type="entry name" value="SecA_SW"/>
    <property type="match status" value="1"/>
</dbReference>
<evidence type="ECO:0000256" key="2">
    <source>
        <dbReference type="ARBA" id="ARBA00007650"/>
    </source>
</evidence>
<name>A0ABR2AAZ9_9ROSI</name>
<evidence type="ECO:0000256" key="9">
    <source>
        <dbReference type="ARBA" id="ARBA00023136"/>
    </source>
</evidence>
<evidence type="ECO:0000259" key="11">
    <source>
        <dbReference type="PROSITE" id="PS51196"/>
    </source>
</evidence>
<accession>A0ABR2AAZ9</accession>
<dbReference type="Proteomes" id="UP001472677">
    <property type="component" value="Unassembled WGS sequence"/>
</dbReference>